<feature type="domain" description="HTH luxR-type" evidence="4">
    <location>
        <begin position="11"/>
        <end position="77"/>
    </location>
</feature>
<name>A0A7W9IJ91_9ACTN</name>
<dbReference type="InterPro" id="IPR036388">
    <property type="entry name" value="WH-like_DNA-bd_sf"/>
</dbReference>
<dbReference type="CDD" id="cd06170">
    <property type="entry name" value="LuxR_C_like"/>
    <property type="match status" value="1"/>
</dbReference>
<evidence type="ECO:0000313" key="6">
    <source>
        <dbReference type="Proteomes" id="UP000540685"/>
    </source>
</evidence>
<accession>A0A7W9IJ91</accession>
<sequence length="88" mass="9794">MRVDDVPFDADPKVVARLSRRETEVMELIAAGRSNGQIAQHLFLSEKTVKNHVNRIYAKLGADCRGTAIGVWLKRVSGEKPPDHRPCA</sequence>
<protein>
    <submittedName>
        <fullName evidence="5">DNA-binding NarL/FixJ family response regulator</fullName>
    </submittedName>
</protein>
<dbReference type="PRINTS" id="PR00038">
    <property type="entry name" value="HTHLUXR"/>
</dbReference>
<dbReference type="PROSITE" id="PS50043">
    <property type="entry name" value="HTH_LUXR_2"/>
    <property type="match status" value="1"/>
</dbReference>
<keyword evidence="2 5" id="KW-0238">DNA-binding</keyword>
<dbReference type="Pfam" id="PF00196">
    <property type="entry name" value="GerE"/>
    <property type="match status" value="1"/>
</dbReference>
<dbReference type="GO" id="GO:0006355">
    <property type="term" value="P:regulation of DNA-templated transcription"/>
    <property type="evidence" value="ECO:0007669"/>
    <property type="project" value="InterPro"/>
</dbReference>
<dbReference type="PROSITE" id="PS00622">
    <property type="entry name" value="HTH_LUXR_1"/>
    <property type="match status" value="1"/>
</dbReference>
<evidence type="ECO:0000256" key="1">
    <source>
        <dbReference type="ARBA" id="ARBA00023015"/>
    </source>
</evidence>
<reference evidence="5 6" key="1">
    <citation type="submission" date="2020-08" db="EMBL/GenBank/DDBJ databases">
        <title>Sequencing the genomes of 1000 actinobacteria strains.</title>
        <authorList>
            <person name="Klenk H.-P."/>
        </authorList>
    </citation>
    <scope>NUCLEOTIDE SEQUENCE [LARGE SCALE GENOMIC DNA]</scope>
    <source>
        <strain evidence="5 6">DSM 46887</strain>
    </source>
</reference>
<dbReference type="InterPro" id="IPR016032">
    <property type="entry name" value="Sig_transdc_resp-reg_C-effctor"/>
</dbReference>
<dbReference type="GO" id="GO:0003677">
    <property type="term" value="F:DNA binding"/>
    <property type="evidence" value="ECO:0007669"/>
    <property type="project" value="UniProtKB-KW"/>
</dbReference>
<dbReference type="PANTHER" id="PTHR44688">
    <property type="entry name" value="DNA-BINDING TRANSCRIPTIONAL ACTIVATOR DEVR_DOSR"/>
    <property type="match status" value="1"/>
</dbReference>
<evidence type="ECO:0000259" key="4">
    <source>
        <dbReference type="PROSITE" id="PS50043"/>
    </source>
</evidence>
<proteinExistence type="predicted"/>
<dbReference type="Proteomes" id="UP000540685">
    <property type="component" value="Unassembled WGS sequence"/>
</dbReference>
<keyword evidence="6" id="KW-1185">Reference proteome</keyword>
<evidence type="ECO:0000256" key="3">
    <source>
        <dbReference type="ARBA" id="ARBA00023163"/>
    </source>
</evidence>
<dbReference type="InterPro" id="IPR000792">
    <property type="entry name" value="Tscrpt_reg_LuxR_C"/>
</dbReference>
<dbReference type="Gene3D" id="1.10.10.10">
    <property type="entry name" value="Winged helix-like DNA-binding domain superfamily/Winged helix DNA-binding domain"/>
    <property type="match status" value="1"/>
</dbReference>
<dbReference type="EMBL" id="JACHMP010000001">
    <property type="protein sequence ID" value="MBB5821778.1"/>
    <property type="molecule type" value="Genomic_DNA"/>
</dbReference>
<dbReference type="SUPFAM" id="SSF46894">
    <property type="entry name" value="C-terminal effector domain of the bipartite response regulators"/>
    <property type="match status" value="1"/>
</dbReference>
<gene>
    <name evidence="5" type="ORF">F4562_004840</name>
</gene>
<dbReference type="AlphaFoldDB" id="A0A7W9IJ91"/>
<evidence type="ECO:0000313" key="5">
    <source>
        <dbReference type="EMBL" id="MBB5821778.1"/>
    </source>
</evidence>
<keyword evidence="1" id="KW-0805">Transcription regulation</keyword>
<keyword evidence="3" id="KW-0804">Transcription</keyword>
<dbReference type="PANTHER" id="PTHR44688:SF16">
    <property type="entry name" value="DNA-BINDING TRANSCRIPTIONAL ACTIVATOR DEVR_DOSR"/>
    <property type="match status" value="1"/>
</dbReference>
<organism evidence="5 6">
    <name type="scientific">Streptosporangium becharense</name>
    <dbReference type="NCBI Taxonomy" id="1816182"/>
    <lineage>
        <taxon>Bacteria</taxon>
        <taxon>Bacillati</taxon>
        <taxon>Actinomycetota</taxon>
        <taxon>Actinomycetes</taxon>
        <taxon>Streptosporangiales</taxon>
        <taxon>Streptosporangiaceae</taxon>
        <taxon>Streptosporangium</taxon>
    </lineage>
</organism>
<comment type="caution">
    <text evidence="5">The sequence shown here is derived from an EMBL/GenBank/DDBJ whole genome shotgun (WGS) entry which is preliminary data.</text>
</comment>
<evidence type="ECO:0000256" key="2">
    <source>
        <dbReference type="ARBA" id="ARBA00023125"/>
    </source>
</evidence>
<dbReference type="RefSeq" id="WP_184541038.1">
    <property type="nucleotide sequence ID" value="NZ_JACHMP010000001.1"/>
</dbReference>
<dbReference type="SMART" id="SM00421">
    <property type="entry name" value="HTH_LUXR"/>
    <property type="match status" value="1"/>
</dbReference>